<evidence type="ECO:0000256" key="3">
    <source>
        <dbReference type="SAM" id="MobiDB-lite"/>
    </source>
</evidence>
<proteinExistence type="predicted"/>
<evidence type="ECO:0000256" key="2">
    <source>
        <dbReference type="ARBA" id="ARBA00022679"/>
    </source>
</evidence>
<dbReference type="Proteomes" id="UP001515480">
    <property type="component" value="Unassembled WGS sequence"/>
</dbReference>
<evidence type="ECO:0000313" key="4">
    <source>
        <dbReference type="EMBL" id="KAL1496445.1"/>
    </source>
</evidence>
<accession>A0AB34IG42</accession>
<keyword evidence="5" id="KW-1185">Reference proteome</keyword>
<feature type="compositionally biased region" description="Pro residues" evidence="3">
    <location>
        <begin position="83"/>
        <end position="101"/>
    </location>
</feature>
<dbReference type="Pfam" id="PF05637">
    <property type="entry name" value="Glyco_transf_34"/>
    <property type="match status" value="1"/>
</dbReference>
<dbReference type="GO" id="GO:0006487">
    <property type="term" value="P:protein N-linked glycosylation"/>
    <property type="evidence" value="ECO:0007669"/>
    <property type="project" value="TreeGrafter"/>
</dbReference>
<protein>
    <recommendedName>
        <fullName evidence="6">Nucleotide-diphospho-sugar transferase domain-containing protein</fullName>
    </recommendedName>
</protein>
<keyword evidence="1" id="KW-0328">Glycosyltransferase</keyword>
<dbReference type="GO" id="GO:0016757">
    <property type="term" value="F:glycosyltransferase activity"/>
    <property type="evidence" value="ECO:0007669"/>
    <property type="project" value="UniProtKB-KW"/>
</dbReference>
<name>A0AB34IG42_PRYPA</name>
<sequence length="396" mass="43103">MLALCSLPAAISRSNGVLTSLHSETLAALEHDPNLLPHTPPYSDASYHAATLDTLDELGSADFLTHAPAAQPTPFVALGAEPSPSPSPEPSPLPSPSPFPKPPKRDGLCNGPHDIEGAASLLAAGLHVDLPPNGTNLTVVALCDARTPAYQTICTVHHANAMAYTRVQGYGFAFFQTPKDPRIGKRASTWMKIPAVYFILRRSEVQHVFWMDSDSLFMNLRLPVPLPAPGKGLMVSKHNVNGSAYKGVKTDFINAGHFSLSAHPWTFELLSNIWRTCQSPWAEGDSGVWADHDEQSAMIYVLGGARPECKHLISPQNGCLNVQSGPMFDIMPAEVMNTGVFDYRPGLTFVLHLWEFQCNLPVYYALLGEANGTDTGCILSPDKPYLMQKFVKEVQY</sequence>
<dbReference type="AlphaFoldDB" id="A0AB34IG42"/>
<dbReference type="PANTHER" id="PTHR31306:SF4">
    <property type="entry name" value="ALPHA-1,2-GALACTOSYLTRANSFERASE"/>
    <property type="match status" value="1"/>
</dbReference>
<dbReference type="PANTHER" id="PTHR31306">
    <property type="entry name" value="ALPHA-1,6-MANNOSYLTRANSFERASE MNN11-RELATED"/>
    <property type="match status" value="1"/>
</dbReference>
<keyword evidence="2" id="KW-0808">Transferase</keyword>
<feature type="region of interest" description="Disordered" evidence="3">
    <location>
        <begin position="74"/>
        <end position="112"/>
    </location>
</feature>
<evidence type="ECO:0000313" key="5">
    <source>
        <dbReference type="Proteomes" id="UP001515480"/>
    </source>
</evidence>
<comment type="caution">
    <text evidence="4">The sequence shown here is derived from an EMBL/GenBank/DDBJ whole genome shotgun (WGS) entry which is preliminary data.</text>
</comment>
<gene>
    <name evidence="4" type="ORF">AB1Y20_016399</name>
</gene>
<organism evidence="4 5">
    <name type="scientific">Prymnesium parvum</name>
    <name type="common">Toxic golden alga</name>
    <dbReference type="NCBI Taxonomy" id="97485"/>
    <lineage>
        <taxon>Eukaryota</taxon>
        <taxon>Haptista</taxon>
        <taxon>Haptophyta</taxon>
        <taxon>Prymnesiophyceae</taxon>
        <taxon>Prymnesiales</taxon>
        <taxon>Prymnesiaceae</taxon>
        <taxon>Prymnesium</taxon>
    </lineage>
</organism>
<dbReference type="EMBL" id="JBGBPQ010000029">
    <property type="protein sequence ID" value="KAL1496445.1"/>
    <property type="molecule type" value="Genomic_DNA"/>
</dbReference>
<dbReference type="GO" id="GO:0000139">
    <property type="term" value="C:Golgi membrane"/>
    <property type="evidence" value="ECO:0007669"/>
    <property type="project" value="TreeGrafter"/>
</dbReference>
<dbReference type="InterPro" id="IPR008630">
    <property type="entry name" value="Glyco_trans_34"/>
</dbReference>
<evidence type="ECO:0000256" key="1">
    <source>
        <dbReference type="ARBA" id="ARBA00022676"/>
    </source>
</evidence>
<evidence type="ECO:0008006" key="6">
    <source>
        <dbReference type="Google" id="ProtNLM"/>
    </source>
</evidence>
<reference evidence="4 5" key="1">
    <citation type="journal article" date="2024" name="Science">
        <title>Giant polyketide synthase enzymes in the biosynthesis of giant marine polyether toxins.</title>
        <authorList>
            <person name="Fallon T.R."/>
            <person name="Shende V.V."/>
            <person name="Wierzbicki I.H."/>
            <person name="Pendleton A.L."/>
            <person name="Watervoot N.F."/>
            <person name="Auber R.P."/>
            <person name="Gonzalez D.J."/>
            <person name="Wisecaver J.H."/>
            <person name="Moore B.S."/>
        </authorList>
    </citation>
    <scope>NUCLEOTIDE SEQUENCE [LARGE SCALE GENOMIC DNA]</scope>
    <source>
        <strain evidence="4 5">12B1</strain>
    </source>
</reference>